<reference evidence="1" key="2">
    <citation type="submission" date="2023-01" db="EMBL/GenBank/DDBJ databases">
        <authorList>
            <person name="Sun Q."/>
            <person name="Evtushenko L."/>
        </authorList>
    </citation>
    <scope>NUCLEOTIDE SEQUENCE</scope>
    <source>
        <strain evidence="1">VKM B-2347</strain>
    </source>
</reference>
<organism evidence="1 2">
    <name type="scientific">Hansschlegelia plantiphila</name>
    <dbReference type="NCBI Taxonomy" id="374655"/>
    <lineage>
        <taxon>Bacteria</taxon>
        <taxon>Pseudomonadati</taxon>
        <taxon>Pseudomonadota</taxon>
        <taxon>Alphaproteobacteria</taxon>
        <taxon>Hyphomicrobiales</taxon>
        <taxon>Methylopilaceae</taxon>
        <taxon>Hansschlegelia</taxon>
    </lineage>
</organism>
<sequence>MELLELKKRLFSQFGGFADGRIKDLSKSDRFICDDREHADNDAKGKLFYWYVTVYMRAISGDVVHIDIGDAMPQSKAVKEWMSNNTIEGEWGRSVIEIKKGEQGKLKELAALISSITDKPYDVRHYKYTCPEVASVLRRTADVLATVWSD</sequence>
<dbReference type="EMBL" id="BSFI01000016">
    <property type="protein sequence ID" value="GLK68964.1"/>
    <property type="molecule type" value="Genomic_DNA"/>
</dbReference>
<dbReference type="AlphaFoldDB" id="A0A9W6MVZ2"/>
<comment type="caution">
    <text evidence="1">The sequence shown here is derived from an EMBL/GenBank/DDBJ whole genome shotgun (WGS) entry which is preliminary data.</text>
</comment>
<proteinExistence type="predicted"/>
<name>A0A9W6MVZ2_9HYPH</name>
<evidence type="ECO:0000313" key="1">
    <source>
        <dbReference type="EMBL" id="GLK68964.1"/>
    </source>
</evidence>
<reference evidence="1" key="1">
    <citation type="journal article" date="2014" name="Int. J. Syst. Evol. Microbiol.">
        <title>Complete genome sequence of Corynebacterium casei LMG S-19264T (=DSM 44701T), isolated from a smear-ripened cheese.</title>
        <authorList>
            <consortium name="US DOE Joint Genome Institute (JGI-PGF)"/>
            <person name="Walter F."/>
            <person name="Albersmeier A."/>
            <person name="Kalinowski J."/>
            <person name="Ruckert C."/>
        </authorList>
    </citation>
    <scope>NUCLEOTIDE SEQUENCE</scope>
    <source>
        <strain evidence="1">VKM B-2347</strain>
    </source>
</reference>
<protein>
    <submittedName>
        <fullName evidence="1">Uncharacterized protein</fullName>
    </submittedName>
</protein>
<accession>A0A9W6MVZ2</accession>
<gene>
    <name evidence="1" type="ORF">GCM10008179_26020</name>
</gene>
<evidence type="ECO:0000313" key="2">
    <source>
        <dbReference type="Proteomes" id="UP001143372"/>
    </source>
</evidence>
<dbReference type="Proteomes" id="UP001143372">
    <property type="component" value="Unassembled WGS sequence"/>
</dbReference>
<dbReference type="RefSeq" id="WP_271169204.1">
    <property type="nucleotide sequence ID" value="NZ_BSFI01000016.1"/>
</dbReference>
<keyword evidence="2" id="KW-1185">Reference proteome</keyword>